<comment type="caution">
    <text evidence="2">The sequence shown here is derived from an EMBL/GenBank/DDBJ whole genome shotgun (WGS) entry which is preliminary data.</text>
</comment>
<sequence length="128" mass="13817">MFVGRHGDHGAQTQQAAARLAGGWRPRRRAEAEGRAEGWWSKRKLGETTRRRRRAAPAPGPSQVLSLPGCRRMDGASTGGGGSSEGGGGSSGSGYGVVARFSQCLAEFRTWLRTNWLRFNADKTDVML</sequence>
<accession>A0A7J8FB95</accession>
<dbReference type="AlphaFoldDB" id="A0A7J8FB95"/>
<keyword evidence="3" id="KW-1185">Reference proteome</keyword>
<evidence type="ECO:0000313" key="2">
    <source>
        <dbReference type="EMBL" id="KAF6444472.1"/>
    </source>
</evidence>
<dbReference type="Proteomes" id="UP000550707">
    <property type="component" value="Unassembled WGS sequence"/>
</dbReference>
<reference evidence="2 3" key="1">
    <citation type="journal article" date="2020" name="Nature">
        <title>Six reference-quality genomes reveal evolution of bat adaptations.</title>
        <authorList>
            <person name="Jebb D."/>
            <person name="Huang Z."/>
            <person name="Pippel M."/>
            <person name="Hughes G.M."/>
            <person name="Lavrichenko K."/>
            <person name="Devanna P."/>
            <person name="Winkler S."/>
            <person name="Jermiin L.S."/>
            <person name="Skirmuntt E.C."/>
            <person name="Katzourakis A."/>
            <person name="Burkitt-Gray L."/>
            <person name="Ray D.A."/>
            <person name="Sullivan K.A.M."/>
            <person name="Roscito J.G."/>
            <person name="Kirilenko B.M."/>
            <person name="Davalos L.M."/>
            <person name="Corthals A.P."/>
            <person name="Power M.L."/>
            <person name="Jones G."/>
            <person name="Ransome R.D."/>
            <person name="Dechmann D.K.N."/>
            <person name="Locatelli A.G."/>
            <person name="Puechmaille S.J."/>
            <person name="Fedrigo O."/>
            <person name="Jarvis E.D."/>
            <person name="Hiller M."/>
            <person name="Vernes S.C."/>
            <person name="Myers E.W."/>
            <person name="Teeling E.C."/>
        </authorList>
    </citation>
    <scope>NUCLEOTIDE SEQUENCE [LARGE SCALE GENOMIC DNA]</scope>
    <source>
        <strain evidence="2">MMolMol1</strain>
        <tissue evidence="2">Muscle</tissue>
    </source>
</reference>
<evidence type="ECO:0000313" key="3">
    <source>
        <dbReference type="Proteomes" id="UP000550707"/>
    </source>
</evidence>
<proteinExistence type="predicted"/>
<organism evidence="2 3">
    <name type="scientific">Molossus molossus</name>
    <name type="common">Pallas' mastiff bat</name>
    <name type="synonym">Vespertilio molossus</name>
    <dbReference type="NCBI Taxonomy" id="27622"/>
    <lineage>
        <taxon>Eukaryota</taxon>
        <taxon>Metazoa</taxon>
        <taxon>Chordata</taxon>
        <taxon>Craniata</taxon>
        <taxon>Vertebrata</taxon>
        <taxon>Euteleostomi</taxon>
        <taxon>Mammalia</taxon>
        <taxon>Eutheria</taxon>
        <taxon>Laurasiatheria</taxon>
        <taxon>Chiroptera</taxon>
        <taxon>Yangochiroptera</taxon>
        <taxon>Molossidae</taxon>
        <taxon>Molossus</taxon>
    </lineage>
</organism>
<evidence type="ECO:0000256" key="1">
    <source>
        <dbReference type="SAM" id="MobiDB-lite"/>
    </source>
</evidence>
<feature type="region of interest" description="Disordered" evidence="1">
    <location>
        <begin position="1"/>
        <end position="92"/>
    </location>
</feature>
<gene>
    <name evidence="2" type="ORF">HJG59_012232</name>
</gene>
<protein>
    <submittedName>
        <fullName evidence="2">MIER1 transcriptional regulator</fullName>
    </submittedName>
</protein>
<feature type="compositionally biased region" description="Gly residues" evidence="1">
    <location>
        <begin position="77"/>
        <end position="92"/>
    </location>
</feature>
<dbReference type="EMBL" id="JACASF010000012">
    <property type="protein sequence ID" value="KAF6444472.1"/>
    <property type="molecule type" value="Genomic_DNA"/>
</dbReference>
<name>A0A7J8FB95_MOLMO</name>